<evidence type="ECO:0000313" key="3">
    <source>
        <dbReference type="Proteomes" id="UP000008881"/>
    </source>
</evidence>
<dbReference type="GeneID" id="93312815"/>
<organism evidence="2 3">
    <name type="scientific">Klebsiella aerogenes (strain ATCC 13048 / DSM 30053 / CCUG 1429 / JCM 1235 / KCTC 2190 / NBRC 13534 / NCIMB 10102 / NCTC 10006 / CDC 819-56)</name>
    <name type="common">Enterobacter aerogenes</name>
    <dbReference type="NCBI Taxonomy" id="1028307"/>
    <lineage>
        <taxon>Bacteria</taxon>
        <taxon>Pseudomonadati</taxon>
        <taxon>Pseudomonadota</taxon>
        <taxon>Gammaproteobacteria</taxon>
        <taxon>Enterobacterales</taxon>
        <taxon>Enterobacteriaceae</taxon>
        <taxon>Klebsiella/Raoultella group</taxon>
        <taxon>Klebsiella</taxon>
    </lineage>
</organism>
<proteinExistence type="predicted"/>
<feature type="transmembrane region" description="Helical" evidence="1">
    <location>
        <begin position="51"/>
        <end position="68"/>
    </location>
</feature>
<dbReference type="HOGENOM" id="CLU_756199_0_0_6"/>
<dbReference type="Proteomes" id="UP000008881">
    <property type="component" value="Chromosome"/>
</dbReference>
<reference evidence="2 3" key="1">
    <citation type="journal article" date="2012" name="J. Bacteriol.">
        <title>Complete genome sequence of Enterobacter aerogenes KCTC 2190.</title>
        <authorList>
            <person name="Shin S.H."/>
            <person name="Kim S."/>
            <person name="Kim J.Y."/>
            <person name="Lee S."/>
            <person name="Um Y."/>
            <person name="Oh M.K."/>
            <person name="Kim Y.R."/>
            <person name="Lee J."/>
            <person name="Yang K.S."/>
        </authorList>
    </citation>
    <scope>NUCLEOTIDE SEQUENCE [LARGE SCALE GENOMIC DNA]</scope>
    <source>
        <strain evidence="2 3">KCTC 2190</strain>
    </source>
</reference>
<dbReference type="EMBL" id="CP002824">
    <property type="protein sequence ID" value="AEG99545.1"/>
    <property type="molecule type" value="Genomic_DNA"/>
</dbReference>
<name>A0A0H3FUQ8_KLEAK</name>
<dbReference type="RefSeq" id="WP_015706007.1">
    <property type="nucleotide sequence ID" value="NC_015663.1"/>
</dbReference>
<feature type="transmembrane region" description="Helical" evidence="1">
    <location>
        <begin position="154"/>
        <end position="175"/>
    </location>
</feature>
<keyword evidence="1" id="KW-1133">Transmembrane helix</keyword>
<dbReference type="eggNOG" id="ENOG5033PEI">
    <property type="taxonomic scope" value="Bacteria"/>
</dbReference>
<dbReference type="OrthoDB" id="6813078at2"/>
<feature type="transmembrane region" description="Helical" evidence="1">
    <location>
        <begin position="229"/>
        <end position="253"/>
    </location>
</feature>
<keyword evidence="1" id="KW-0812">Transmembrane</keyword>
<dbReference type="KEGG" id="eae:EAE_23230"/>
<evidence type="ECO:0000313" key="2">
    <source>
        <dbReference type="EMBL" id="AEG99545.1"/>
    </source>
</evidence>
<protein>
    <recommendedName>
        <fullName evidence="4">MFS transporter</fullName>
    </recommendedName>
</protein>
<feature type="transmembrane region" description="Helical" evidence="1">
    <location>
        <begin position="24"/>
        <end position="45"/>
    </location>
</feature>
<dbReference type="PATRIC" id="fig|1028307.3.peg.4601"/>
<evidence type="ECO:0000256" key="1">
    <source>
        <dbReference type="SAM" id="Phobius"/>
    </source>
</evidence>
<keyword evidence="3" id="KW-1185">Reference proteome</keyword>
<accession>A0A0H3FUQ8</accession>
<gene>
    <name evidence="2" type="ordered locus">EAE_23230</name>
</gene>
<dbReference type="AlphaFoldDB" id="A0A0H3FUQ8"/>
<keyword evidence="1" id="KW-0472">Membrane</keyword>
<feature type="transmembrane region" description="Helical" evidence="1">
    <location>
        <begin position="196"/>
        <end position="217"/>
    </location>
</feature>
<evidence type="ECO:0008006" key="4">
    <source>
        <dbReference type="Google" id="ProtNLM"/>
    </source>
</evidence>
<sequence length="382" mass="41751">MTAAKNNFYLLFIKRLGTSSAQLLLLRMVSAIALFSLLGQANVWLDTTSNALLAFGYRFLLILTPLTLGLFGQRALIVTLSVSLLGIVLLALNVATGVNWLAVVLFSYGVAVLGYIVKNDAARTPAGAANNKIMLNLGSLCAGLLLLYPHWSPLLFYIVIAALLLVCLPTARHFSLSSDLTAQTLLTKNFAKSGKLKWVLAGIVTGVKLFAVFSILPQEILVHRQTLPAWYGMMIIFNSAIVALIQIPLMALINRSGDKAMLMSIVIILLGLIVLAVPGIFHVYTFWGAAVWLTILSIAECALSYIDYCAAQENSLLIKELSVSLGAGLTVLVMRYFPVAINTEVLSLISIVELLLWLWKYKYSSNKFYKENIDAVSDVCEK</sequence>
<feature type="transmembrane region" description="Helical" evidence="1">
    <location>
        <begin position="340"/>
        <end position="359"/>
    </location>
</feature>
<feature type="transmembrane region" description="Helical" evidence="1">
    <location>
        <begin position="260"/>
        <end position="280"/>
    </location>
</feature>